<organism evidence="2 3">
    <name type="scientific">Streptomyces rectiviolaceus</name>
    <dbReference type="NCBI Taxonomy" id="332591"/>
    <lineage>
        <taxon>Bacteria</taxon>
        <taxon>Bacillati</taxon>
        <taxon>Actinomycetota</taxon>
        <taxon>Actinomycetes</taxon>
        <taxon>Kitasatosporales</taxon>
        <taxon>Streptomycetaceae</taxon>
        <taxon>Streptomyces</taxon>
    </lineage>
</organism>
<keyword evidence="3" id="KW-1185">Reference proteome</keyword>
<evidence type="ECO:0000313" key="3">
    <source>
        <dbReference type="Proteomes" id="UP001501637"/>
    </source>
</evidence>
<protein>
    <submittedName>
        <fullName evidence="2">Uncharacterized protein</fullName>
    </submittedName>
</protein>
<accession>A0ABP6ME05</accession>
<comment type="caution">
    <text evidence="2">The sequence shown here is derived from an EMBL/GenBank/DDBJ whole genome shotgun (WGS) entry which is preliminary data.</text>
</comment>
<dbReference type="Proteomes" id="UP001501637">
    <property type="component" value="Unassembled WGS sequence"/>
</dbReference>
<evidence type="ECO:0000256" key="1">
    <source>
        <dbReference type="SAM" id="MobiDB-lite"/>
    </source>
</evidence>
<name>A0ABP6ME05_9ACTN</name>
<gene>
    <name evidence="2" type="ORF">GCM10010449_29580</name>
</gene>
<dbReference type="EMBL" id="BAAAUG010000042">
    <property type="protein sequence ID" value="GAA3104604.1"/>
    <property type="molecule type" value="Genomic_DNA"/>
</dbReference>
<reference evidence="3" key="1">
    <citation type="journal article" date="2019" name="Int. J. Syst. Evol. Microbiol.">
        <title>The Global Catalogue of Microorganisms (GCM) 10K type strain sequencing project: providing services to taxonomists for standard genome sequencing and annotation.</title>
        <authorList>
            <consortium name="The Broad Institute Genomics Platform"/>
            <consortium name="The Broad Institute Genome Sequencing Center for Infectious Disease"/>
            <person name="Wu L."/>
            <person name="Ma J."/>
        </authorList>
    </citation>
    <scope>NUCLEOTIDE SEQUENCE [LARGE SCALE GENOMIC DNA]</scope>
    <source>
        <strain evidence="3">JCM 9092</strain>
    </source>
</reference>
<proteinExistence type="predicted"/>
<evidence type="ECO:0000313" key="2">
    <source>
        <dbReference type="EMBL" id="GAA3104604.1"/>
    </source>
</evidence>
<feature type="region of interest" description="Disordered" evidence="1">
    <location>
        <begin position="25"/>
        <end position="90"/>
    </location>
</feature>
<sequence>MTAVANPALTTITKAEVAVATRIASEPSAASAHTTTGTATNPPPKPNNTVVTPVRSPTPINITKSMGPTPPAATERPHAMVGTVPSRVSH</sequence>